<dbReference type="InterPro" id="IPR012902">
    <property type="entry name" value="N_methyl_site"/>
</dbReference>
<evidence type="ECO:0000256" key="1">
    <source>
        <dbReference type="SAM" id="Phobius"/>
    </source>
</evidence>
<gene>
    <name evidence="2" type="ORF">C4900_01525</name>
</gene>
<accession>A0A368HGI7</accession>
<dbReference type="SUPFAM" id="SSF54523">
    <property type="entry name" value="Pili subunits"/>
    <property type="match status" value="1"/>
</dbReference>
<keyword evidence="3" id="KW-1185">Reference proteome</keyword>
<dbReference type="Gene3D" id="3.30.700.10">
    <property type="entry name" value="Glycoprotein, Type 4 Pilin"/>
    <property type="match status" value="1"/>
</dbReference>
<comment type="caution">
    <text evidence="2">The sequence shown here is derived from an EMBL/GenBank/DDBJ whole genome shotgun (WGS) entry which is preliminary data.</text>
</comment>
<keyword evidence="1" id="KW-0812">Transmembrane</keyword>
<evidence type="ECO:0000313" key="2">
    <source>
        <dbReference type="EMBL" id="RCN58501.1"/>
    </source>
</evidence>
<dbReference type="InterPro" id="IPR045584">
    <property type="entry name" value="Pilin-like"/>
</dbReference>
<evidence type="ECO:0008006" key="4">
    <source>
        <dbReference type="Google" id="ProtNLM"/>
    </source>
</evidence>
<sequence>MTVFEDLGTFHGVPGRLADGGARCQGGPDTAMAGYTLLELMAILIIVGILAAVLAPRFLGTSGFTGQTTTDKLLAAARYAETLAQNQGVTTALTVGANSFSVTQNGVAVANPARPSTSFIVPLPAGVTITPQTTVNFARPGVPSTTPTFTITGTGFKASLYVTTTGYIYECGPQGACPP</sequence>
<keyword evidence="1" id="KW-1133">Transmembrane helix</keyword>
<dbReference type="PROSITE" id="PS00409">
    <property type="entry name" value="PROKAR_NTER_METHYL"/>
    <property type="match status" value="1"/>
</dbReference>
<reference evidence="2 3" key="1">
    <citation type="submission" date="2018-02" db="EMBL/GenBank/DDBJ databases">
        <title>Insights into the biology of acidophilic members of the Acidiferrobacteraceae family derived from comparative genomic analyses.</title>
        <authorList>
            <person name="Issotta F."/>
            <person name="Thyssen C."/>
            <person name="Mena C."/>
            <person name="Moya A."/>
            <person name="Bellenberg S."/>
            <person name="Sproer C."/>
            <person name="Covarrubias P.C."/>
            <person name="Sand W."/>
            <person name="Quatrini R."/>
            <person name="Vera M."/>
        </authorList>
    </citation>
    <scope>NUCLEOTIDE SEQUENCE [LARGE SCALE GENOMIC DNA]</scope>
    <source>
        <strain evidence="3">m-1</strain>
    </source>
</reference>
<dbReference type="Proteomes" id="UP000253250">
    <property type="component" value="Unassembled WGS sequence"/>
</dbReference>
<protein>
    <recommendedName>
        <fullName evidence="4">Type II secretion system protein H</fullName>
    </recommendedName>
</protein>
<name>A0A368HGI7_9GAMM</name>
<dbReference type="AlphaFoldDB" id="A0A368HGI7"/>
<organism evidence="2 3">
    <name type="scientific">Acidiferrobacter thiooxydans</name>
    <dbReference type="NCBI Taxonomy" id="163359"/>
    <lineage>
        <taxon>Bacteria</taxon>
        <taxon>Pseudomonadati</taxon>
        <taxon>Pseudomonadota</taxon>
        <taxon>Gammaproteobacteria</taxon>
        <taxon>Acidiferrobacterales</taxon>
        <taxon>Acidiferrobacteraceae</taxon>
        <taxon>Acidiferrobacter</taxon>
    </lineage>
</organism>
<dbReference type="OrthoDB" id="9921836at2"/>
<feature type="transmembrane region" description="Helical" evidence="1">
    <location>
        <begin position="35"/>
        <end position="55"/>
    </location>
</feature>
<evidence type="ECO:0000313" key="3">
    <source>
        <dbReference type="Proteomes" id="UP000253250"/>
    </source>
</evidence>
<dbReference type="RefSeq" id="WP_114282179.1">
    <property type="nucleotide sequence ID" value="NZ_PSYR01000001.1"/>
</dbReference>
<dbReference type="EMBL" id="PSYR01000001">
    <property type="protein sequence ID" value="RCN58501.1"/>
    <property type="molecule type" value="Genomic_DNA"/>
</dbReference>
<proteinExistence type="predicted"/>
<keyword evidence="1" id="KW-0472">Membrane</keyword>